<evidence type="ECO:0000313" key="3">
    <source>
        <dbReference type="EMBL" id="QEC70225.1"/>
    </source>
</evidence>
<evidence type="ECO:0000256" key="1">
    <source>
        <dbReference type="SAM" id="SignalP"/>
    </source>
</evidence>
<proteinExistence type="predicted"/>
<protein>
    <submittedName>
        <fullName evidence="3">Sugar phosphate isomerase/epimerase</fullName>
    </submittedName>
</protein>
<feature type="signal peptide" evidence="1">
    <location>
        <begin position="1"/>
        <end position="30"/>
    </location>
</feature>
<dbReference type="Pfam" id="PF01261">
    <property type="entry name" value="AP_endonuc_2"/>
    <property type="match status" value="1"/>
</dbReference>
<dbReference type="InterPro" id="IPR050312">
    <property type="entry name" value="IolE/XylAMocC-like"/>
</dbReference>
<sequence length="298" mass="32952">MKEKFSRRSFLKVGGMAAVGTAVLPGTGFAAPAAISPAIALQLYTVRNELAKDIPGTLKRLASLGIQNVETAFWTENVTVKEAAEYIKDAGLKVCSSHIEIPVDEKSKTAMLETAAAYNCKRMIWHGWPEDKRYSSLEGTKELIGIYNEAGKFAKANGLEFGLHNHWWEYRNKVGGRFVYEWLLEGVDSNIFFEIDTYWVKVAGHDPAKIITQFGNRAKYLHMKDGPAKYTASLSADKPEPMVALGKGTQNIPAIAAAAKPNIEWMVIEMDVVATDVFEAIKKSQDYLIKNKFAVAGK</sequence>
<feature type="chain" id="PRO_5023007248" evidence="1">
    <location>
        <begin position="31"/>
        <end position="298"/>
    </location>
</feature>
<dbReference type="AlphaFoldDB" id="A0A5B8VGT8"/>
<organism evidence="3 4">
    <name type="scientific">Panacibacter ginsenosidivorans</name>
    <dbReference type="NCBI Taxonomy" id="1813871"/>
    <lineage>
        <taxon>Bacteria</taxon>
        <taxon>Pseudomonadati</taxon>
        <taxon>Bacteroidota</taxon>
        <taxon>Chitinophagia</taxon>
        <taxon>Chitinophagales</taxon>
        <taxon>Chitinophagaceae</taxon>
        <taxon>Panacibacter</taxon>
    </lineage>
</organism>
<dbReference type="PANTHER" id="PTHR12110:SF41">
    <property type="entry name" value="INOSOSE DEHYDRATASE"/>
    <property type="match status" value="1"/>
</dbReference>
<gene>
    <name evidence="3" type="ORF">FRZ67_12980</name>
</gene>
<dbReference type="InterPro" id="IPR036237">
    <property type="entry name" value="Xyl_isomerase-like_sf"/>
</dbReference>
<dbReference type="InterPro" id="IPR006311">
    <property type="entry name" value="TAT_signal"/>
</dbReference>
<name>A0A5B8VGT8_9BACT</name>
<dbReference type="OrthoDB" id="1117096at2"/>
<keyword evidence="1" id="KW-0732">Signal</keyword>
<reference evidence="3 4" key="1">
    <citation type="journal article" date="2016" name="Int. J. Syst. Evol. Microbiol.">
        <title>Panacibacter ginsenosidivorans gen. nov., sp. nov., with ginsenoside converting activity isolated from soil of a ginseng field.</title>
        <authorList>
            <person name="Siddiqi M.Z."/>
            <person name="Muhammad Shafi S."/>
            <person name="Choi K.D."/>
            <person name="Im W.T."/>
        </authorList>
    </citation>
    <scope>NUCLEOTIDE SEQUENCE [LARGE SCALE GENOMIC DNA]</scope>
    <source>
        <strain evidence="3 4">Gsoil1550</strain>
    </source>
</reference>
<accession>A0A5B8VGT8</accession>
<dbReference type="EMBL" id="CP042435">
    <property type="protein sequence ID" value="QEC70225.1"/>
    <property type="molecule type" value="Genomic_DNA"/>
</dbReference>
<dbReference type="KEGG" id="pgin:FRZ67_12980"/>
<dbReference type="PROSITE" id="PS51318">
    <property type="entry name" value="TAT"/>
    <property type="match status" value="1"/>
</dbReference>
<evidence type="ECO:0000313" key="4">
    <source>
        <dbReference type="Proteomes" id="UP000321533"/>
    </source>
</evidence>
<evidence type="ECO:0000259" key="2">
    <source>
        <dbReference type="Pfam" id="PF01261"/>
    </source>
</evidence>
<keyword evidence="3" id="KW-0413">Isomerase</keyword>
<dbReference type="Proteomes" id="UP000321533">
    <property type="component" value="Chromosome"/>
</dbReference>
<feature type="domain" description="Xylose isomerase-like TIM barrel" evidence="2">
    <location>
        <begin position="59"/>
        <end position="287"/>
    </location>
</feature>
<dbReference type="SUPFAM" id="SSF51658">
    <property type="entry name" value="Xylose isomerase-like"/>
    <property type="match status" value="1"/>
</dbReference>
<keyword evidence="4" id="KW-1185">Reference proteome</keyword>
<dbReference type="Gene3D" id="3.20.20.150">
    <property type="entry name" value="Divalent-metal-dependent TIM barrel enzymes"/>
    <property type="match status" value="1"/>
</dbReference>
<dbReference type="RefSeq" id="WP_147193217.1">
    <property type="nucleotide sequence ID" value="NZ_CP042435.1"/>
</dbReference>
<dbReference type="PANTHER" id="PTHR12110">
    <property type="entry name" value="HYDROXYPYRUVATE ISOMERASE"/>
    <property type="match status" value="1"/>
</dbReference>
<dbReference type="GO" id="GO:0016853">
    <property type="term" value="F:isomerase activity"/>
    <property type="evidence" value="ECO:0007669"/>
    <property type="project" value="UniProtKB-KW"/>
</dbReference>
<dbReference type="InterPro" id="IPR013022">
    <property type="entry name" value="Xyl_isomerase-like_TIM-brl"/>
</dbReference>